<dbReference type="SUPFAM" id="SSF52540">
    <property type="entry name" value="P-loop containing nucleoside triphosphate hydrolases"/>
    <property type="match status" value="1"/>
</dbReference>
<dbReference type="Proteomes" id="UP000254337">
    <property type="component" value="Chromosome"/>
</dbReference>
<dbReference type="PROSITE" id="PS50893">
    <property type="entry name" value="ABC_TRANSPORTER_2"/>
    <property type="match status" value="1"/>
</dbReference>
<name>A0A346B0B2_9FIRM</name>
<evidence type="ECO:0000313" key="8">
    <source>
        <dbReference type="Proteomes" id="UP000254337"/>
    </source>
</evidence>
<proteinExistence type="predicted"/>
<dbReference type="FunFam" id="3.40.50.300:FF:000020">
    <property type="entry name" value="Amino acid ABC transporter ATP-binding component"/>
    <property type="match status" value="1"/>
</dbReference>
<evidence type="ECO:0000256" key="6">
    <source>
        <dbReference type="ARBA" id="ARBA00023136"/>
    </source>
</evidence>
<dbReference type="InterPro" id="IPR003593">
    <property type="entry name" value="AAA+_ATPase"/>
</dbReference>
<organism evidence="7 8">
    <name type="scientific">Megasphaera stantonii</name>
    <dbReference type="NCBI Taxonomy" id="2144175"/>
    <lineage>
        <taxon>Bacteria</taxon>
        <taxon>Bacillati</taxon>
        <taxon>Bacillota</taxon>
        <taxon>Negativicutes</taxon>
        <taxon>Veillonellales</taxon>
        <taxon>Veillonellaceae</taxon>
        <taxon>Megasphaera</taxon>
    </lineage>
</organism>
<reference evidence="7 8" key="1">
    <citation type="submission" date="2018-05" db="EMBL/GenBank/DDBJ databases">
        <title>Complete genome sequence of Megasphaera sp. AJH120T, isolated from the ceca of a chicken.</title>
        <authorList>
            <person name="Maki J."/>
            <person name="Looft T."/>
        </authorList>
    </citation>
    <scope>NUCLEOTIDE SEQUENCE [LARGE SCALE GENOMIC DNA]</scope>
    <source>
        <strain evidence="7 8">AJH120</strain>
    </source>
</reference>
<dbReference type="Gene3D" id="3.40.50.300">
    <property type="entry name" value="P-loop containing nucleotide triphosphate hydrolases"/>
    <property type="match status" value="1"/>
</dbReference>
<dbReference type="InterPro" id="IPR003439">
    <property type="entry name" value="ABC_transporter-like_ATP-bd"/>
</dbReference>
<dbReference type="PANTHER" id="PTHR43166">
    <property type="entry name" value="AMINO ACID IMPORT ATP-BINDING PROTEIN"/>
    <property type="match status" value="1"/>
</dbReference>
<keyword evidence="5 7" id="KW-0067">ATP-binding</keyword>
<evidence type="ECO:0000256" key="3">
    <source>
        <dbReference type="ARBA" id="ARBA00022475"/>
    </source>
</evidence>
<dbReference type="Pfam" id="PF00005">
    <property type="entry name" value="ABC_tran"/>
    <property type="match status" value="1"/>
</dbReference>
<keyword evidence="2" id="KW-0813">Transport</keyword>
<evidence type="ECO:0000256" key="4">
    <source>
        <dbReference type="ARBA" id="ARBA00022741"/>
    </source>
</evidence>
<dbReference type="InterPro" id="IPR027417">
    <property type="entry name" value="P-loop_NTPase"/>
</dbReference>
<protein>
    <submittedName>
        <fullName evidence="7">Amino acid ABC transporter ATP-binding protein</fullName>
    </submittedName>
</protein>
<dbReference type="GO" id="GO:0016887">
    <property type="term" value="F:ATP hydrolysis activity"/>
    <property type="evidence" value="ECO:0007669"/>
    <property type="project" value="InterPro"/>
</dbReference>
<sequence length="255" mass="28690">MSFIEMDHIRKQFGNLEVLKDVTLHVDEGEVVSIIGPSGSGKSTFLRCLCQLETIDGGTITVDGDVMVSQPEGSRRSVYAPPAQVRAICRRMGMCFQHFNLFPHMTVLDNILEAPRIVKGMKTEDIMPTAEELLKKVGLWEKRDEYPSRLSGGQQQRVAIARALAMNPDIMLFDEPTSALDPELTGEVLRTIKQLADEEMTMIIVTHEMAFAKEVADRVIFMADGLIQEEGTPQQVFENPQNERTKSFLKSMLRF</sequence>
<evidence type="ECO:0000256" key="1">
    <source>
        <dbReference type="ARBA" id="ARBA00004202"/>
    </source>
</evidence>
<dbReference type="PROSITE" id="PS00211">
    <property type="entry name" value="ABC_TRANSPORTER_1"/>
    <property type="match status" value="1"/>
</dbReference>
<dbReference type="PIRSF" id="PIRSF039085">
    <property type="entry name" value="ABC_ATPase_HisP"/>
    <property type="match status" value="1"/>
</dbReference>
<dbReference type="OrthoDB" id="9780431at2"/>
<dbReference type="CDD" id="cd03262">
    <property type="entry name" value="ABC_HisP_GlnQ"/>
    <property type="match status" value="1"/>
</dbReference>
<comment type="subcellular location">
    <subcellularLocation>
        <location evidence="1">Cell membrane</location>
        <topology evidence="1">Peripheral membrane protein</topology>
    </subcellularLocation>
</comment>
<dbReference type="KEGG" id="meg:DKB62_08245"/>
<dbReference type="SMART" id="SM00382">
    <property type="entry name" value="AAA"/>
    <property type="match status" value="1"/>
</dbReference>
<dbReference type="AlphaFoldDB" id="A0A346B0B2"/>
<keyword evidence="4" id="KW-0547">Nucleotide-binding</keyword>
<gene>
    <name evidence="7" type="ORF">DKB62_08245</name>
</gene>
<dbReference type="InterPro" id="IPR017871">
    <property type="entry name" value="ABC_transporter-like_CS"/>
</dbReference>
<dbReference type="GO" id="GO:0015424">
    <property type="term" value="F:ABC-type amino acid transporter activity"/>
    <property type="evidence" value="ECO:0007669"/>
    <property type="project" value="InterPro"/>
</dbReference>
<accession>A0A346B0B2</accession>
<evidence type="ECO:0000256" key="5">
    <source>
        <dbReference type="ARBA" id="ARBA00022840"/>
    </source>
</evidence>
<keyword evidence="6" id="KW-0472">Membrane</keyword>
<keyword evidence="3" id="KW-1003">Cell membrane</keyword>
<evidence type="ECO:0000313" key="7">
    <source>
        <dbReference type="EMBL" id="AXL21555.1"/>
    </source>
</evidence>
<dbReference type="PANTHER" id="PTHR43166:SF35">
    <property type="entry name" value="L-CYSTINE IMPORT ATP-BINDING PROTEIN TCYN"/>
    <property type="match status" value="1"/>
</dbReference>
<dbReference type="InterPro" id="IPR030679">
    <property type="entry name" value="ABC_ATPase_HisP-typ"/>
</dbReference>
<dbReference type="GO" id="GO:0005886">
    <property type="term" value="C:plasma membrane"/>
    <property type="evidence" value="ECO:0007669"/>
    <property type="project" value="UniProtKB-SubCell"/>
</dbReference>
<dbReference type="RefSeq" id="WP_107195428.1">
    <property type="nucleotide sequence ID" value="NZ_CP029462.1"/>
</dbReference>
<dbReference type="InterPro" id="IPR050086">
    <property type="entry name" value="MetN_ABC_transporter-like"/>
</dbReference>
<keyword evidence="8" id="KW-1185">Reference proteome</keyword>
<evidence type="ECO:0000256" key="2">
    <source>
        <dbReference type="ARBA" id="ARBA00022448"/>
    </source>
</evidence>
<dbReference type="GO" id="GO:0005524">
    <property type="term" value="F:ATP binding"/>
    <property type="evidence" value="ECO:0007669"/>
    <property type="project" value="UniProtKB-KW"/>
</dbReference>
<dbReference type="EMBL" id="CP029462">
    <property type="protein sequence ID" value="AXL21555.1"/>
    <property type="molecule type" value="Genomic_DNA"/>
</dbReference>